<accession>A0A426X6S7</accession>
<evidence type="ECO:0000313" key="3">
    <source>
        <dbReference type="Proteomes" id="UP000287651"/>
    </source>
</evidence>
<dbReference type="AlphaFoldDB" id="A0A426X6S7"/>
<evidence type="ECO:0000256" key="1">
    <source>
        <dbReference type="SAM" id="MobiDB-lite"/>
    </source>
</evidence>
<evidence type="ECO:0000313" key="2">
    <source>
        <dbReference type="EMBL" id="RRT35175.1"/>
    </source>
</evidence>
<comment type="caution">
    <text evidence="2">The sequence shown here is derived from an EMBL/GenBank/DDBJ whole genome shotgun (WGS) entry which is preliminary data.</text>
</comment>
<dbReference type="Proteomes" id="UP000287651">
    <property type="component" value="Unassembled WGS sequence"/>
</dbReference>
<gene>
    <name evidence="2" type="ORF">B296_00017316</name>
</gene>
<organism evidence="2 3">
    <name type="scientific">Ensete ventricosum</name>
    <name type="common">Abyssinian banana</name>
    <name type="synonym">Musa ensete</name>
    <dbReference type="NCBI Taxonomy" id="4639"/>
    <lineage>
        <taxon>Eukaryota</taxon>
        <taxon>Viridiplantae</taxon>
        <taxon>Streptophyta</taxon>
        <taxon>Embryophyta</taxon>
        <taxon>Tracheophyta</taxon>
        <taxon>Spermatophyta</taxon>
        <taxon>Magnoliopsida</taxon>
        <taxon>Liliopsida</taxon>
        <taxon>Zingiberales</taxon>
        <taxon>Musaceae</taxon>
        <taxon>Ensete</taxon>
    </lineage>
</organism>
<reference evidence="2 3" key="1">
    <citation type="journal article" date="2014" name="Agronomy (Basel)">
        <title>A Draft Genome Sequence for Ensete ventricosum, the Drought-Tolerant Tree Against Hunger.</title>
        <authorList>
            <person name="Harrison J."/>
            <person name="Moore K.A."/>
            <person name="Paszkiewicz K."/>
            <person name="Jones T."/>
            <person name="Grant M."/>
            <person name="Ambacheew D."/>
            <person name="Muzemil S."/>
            <person name="Studholme D.J."/>
        </authorList>
    </citation>
    <scope>NUCLEOTIDE SEQUENCE [LARGE SCALE GENOMIC DNA]</scope>
</reference>
<dbReference type="EMBL" id="AMZH03025446">
    <property type="protein sequence ID" value="RRT35175.1"/>
    <property type="molecule type" value="Genomic_DNA"/>
</dbReference>
<name>A0A426X6S7_ENSVE</name>
<protein>
    <submittedName>
        <fullName evidence="2">Uncharacterized protein</fullName>
    </submittedName>
</protein>
<feature type="region of interest" description="Disordered" evidence="1">
    <location>
        <begin position="215"/>
        <end position="274"/>
    </location>
</feature>
<proteinExistence type="predicted"/>
<feature type="compositionally biased region" description="Basic and acidic residues" evidence="1">
    <location>
        <begin position="244"/>
        <end position="257"/>
    </location>
</feature>
<sequence>MDCPRAMLHPGLAKIKSMQRVDAFGNSPGVCRKLAEGIGSLLGWRKGVRQKKIETRQKIIGVAEKLVGSRNGLTMARSMKLQPDDGPRYSLGIGPSTDDAVGSHRKFARRFAEGIEKLTGNAKGDRQKEDRRTCHKIVGGYQSMQEAARELDYFNAHIRLREPGKSNDKAEQANVDIKEAKENRISMSPATRWRRSCMRVIVCLSIDQGELLKGHSGVEAGGRKGRESNDESSGAQLPKSKVLVRKEVDSEEHHSAVEVDLPIAQEGMQMQDNK</sequence>